<gene>
    <name evidence="6 8" type="primary">napF</name>
    <name evidence="8" type="ORF">HOP52_05810</name>
</gene>
<dbReference type="EMBL" id="JABFUC010000004">
    <property type="protein sequence ID" value="MCG6657289.1"/>
    <property type="molecule type" value="Genomic_DNA"/>
</dbReference>
<keyword evidence="4 6" id="KW-0408">Iron</keyword>
<dbReference type="RefSeq" id="WP_238976431.1">
    <property type="nucleotide sequence ID" value="NZ_JABFUC010000004.1"/>
</dbReference>
<keyword evidence="3 6" id="KW-0677">Repeat</keyword>
<evidence type="ECO:0000256" key="6">
    <source>
        <dbReference type="HAMAP-Rule" id="MF_02201"/>
    </source>
</evidence>
<dbReference type="InterPro" id="IPR004496">
    <property type="entry name" value="NapF"/>
</dbReference>
<dbReference type="Proteomes" id="UP000814385">
    <property type="component" value="Unassembled WGS sequence"/>
</dbReference>
<keyword evidence="9" id="KW-1185">Reference proteome</keyword>
<keyword evidence="6" id="KW-0963">Cytoplasm</keyword>
<dbReference type="PANTHER" id="PTHR43687">
    <property type="entry name" value="ADENYLYLSULFATE REDUCTASE, BETA SUBUNIT"/>
    <property type="match status" value="1"/>
</dbReference>
<dbReference type="HAMAP" id="MF_02201">
    <property type="entry name" value="NapF"/>
    <property type="match status" value="1"/>
</dbReference>
<evidence type="ECO:0000256" key="3">
    <source>
        <dbReference type="ARBA" id="ARBA00022737"/>
    </source>
</evidence>
<feature type="binding site" evidence="6">
    <location>
        <position position="68"/>
    </location>
    <ligand>
        <name>[4Fe-4S] cluster</name>
        <dbReference type="ChEBI" id="CHEBI:49883"/>
        <label>2</label>
    </ligand>
</feature>
<evidence type="ECO:0000313" key="9">
    <source>
        <dbReference type="Proteomes" id="UP000814385"/>
    </source>
</evidence>
<feature type="binding site" evidence="6">
    <location>
        <position position="78"/>
    </location>
    <ligand>
        <name>[4Fe-4S] cluster</name>
        <dbReference type="ChEBI" id="CHEBI:49883"/>
        <label>2</label>
    </ligand>
</feature>
<keyword evidence="2 6" id="KW-0479">Metal-binding</keyword>
<evidence type="ECO:0000259" key="7">
    <source>
        <dbReference type="PROSITE" id="PS51379"/>
    </source>
</evidence>
<feature type="binding site" evidence="6">
    <location>
        <position position="71"/>
    </location>
    <ligand>
        <name>[4Fe-4S] cluster</name>
        <dbReference type="ChEBI" id="CHEBI:49883"/>
        <label>2</label>
    </ligand>
</feature>
<keyword evidence="5 6" id="KW-0411">Iron-sulfur</keyword>
<dbReference type="Gene3D" id="3.30.70.20">
    <property type="match status" value="2"/>
</dbReference>
<dbReference type="InterPro" id="IPR017900">
    <property type="entry name" value="4Fe4S_Fe_S_CS"/>
</dbReference>
<feature type="binding site" evidence="6">
    <location>
        <position position="46"/>
    </location>
    <ligand>
        <name>[4Fe-4S] cluster</name>
        <dbReference type="ChEBI" id="CHEBI:49883"/>
        <label>1</label>
    </ligand>
</feature>
<keyword evidence="1 6" id="KW-0004">4Fe-4S</keyword>
<name>A0ABS9P689_9GAMM</name>
<dbReference type="SUPFAM" id="SSF54862">
    <property type="entry name" value="4Fe-4S ferredoxins"/>
    <property type="match status" value="1"/>
</dbReference>
<feature type="binding site" evidence="6">
    <location>
        <position position="36"/>
    </location>
    <ligand>
        <name>[4Fe-4S] cluster</name>
        <dbReference type="ChEBI" id="CHEBI:49883"/>
        <label>1</label>
    </ligand>
</feature>
<feature type="binding site" evidence="6">
    <location>
        <position position="142"/>
    </location>
    <ligand>
        <name>[4Fe-4S] cluster</name>
        <dbReference type="ChEBI" id="CHEBI:49883"/>
        <label>3</label>
    </ligand>
</feature>
<dbReference type="PANTHER" id="PTHR43687:SF4">
    <property type="entry name" value="BLR5484 PROTEIN"/>
    <property type="match status" value="1"/>
</dbReference>
<evidence type="ECO:0000256" key="2">
    <source>
        <dbReference type="ARBA" id="ARBA00022723"/>
    </source>
</evidence>
<feature type="binding site" evidence="6">
    <location>
        <position position="39"/>
    </location>
    <ligand>
        <name>[4Fe-4S] cluster</name>
        <dbReference type="ChEBI" id="CHEBI:49883"/>
        <label>1</label>
    </ligand>
</feature>
<dbReference type="NCBIfam" id="TIGR00402">
    <property type="entry name" value="napF"/>
    <property type="match status" value="1"/>
</dbReference>
<comment type="subunit">
    <text evidence="6">Interacts with the cytoplasmic NapA precursor.</text>
</comment>
<comment type="similarity">
    <text evidence="6">Belongs to the NapF family.</text>
</comment>
<accession>A0ABS9P689</accession>
<feature type="domain" description="4Fe-4S ferredoxin-type" evidence="7">
    <location>
        <begin position="25"/>
        <end position="56"/>
    </location>
</feature>
<dbReference type="InterPro" id="IPR050572">
    <property type="entry name" value="Fe-S_Ferredoxin"/>
</dbReference>
<feature type="binding site" evidence="6">
    <location>
        <position position="145"/>
    </location>
    <ligand>
        <name>[4Fe-4S] cluster</name>
        <dbReference type="ChEBI" id="CHEBI:49883"/>
        <label>3</label>
    </ligand>
</feature>
<comment type="subcellular location">
    <subcellularLocation>
        <location evidence="6">Cytoplasm</location>
    </subcellularLocation>
</comment>
<reference evidence="8 9" key="1">
    <citation type="submission" date="2020-05" db="EMBL/GenBank/DDBJ databases">
        <title>Comparative genomic analysis of denitrifying bacteria from Halomonas genus.</title>
        <authorList>
            <person name="Wang L."/>
            <person name="Shao Z."/>
        </authorList>
    </citation>
    <scope>NUCLEOTIDE SEQUENCE [LARGE SCALE GENOMIC DNA]</scope>
    <source>
        <strain evidence="8 9">A4</strain>
    </source>
</reference>
<feature type="domain" description="4Fe-4S ferredoxin-type" evidence="7">
    <location>
        <begin position="57"/>
        <end position="88"/>
    </location>
</feature>
<comment type="function">
    <text evidence="6">Could be involved in the maturation of NapA, the catalytic subunit of the periplasmic nitrate reductase, before its export into the periplasm.</text>
</comment>
<evidence type="ECO:0000256" key="4">
    <source>
        <dbReference type="ARBA" id="ARBA00023004"/>
    </source>
</evidence>
<feature type="binding site" evidence="6">
    <location>
        <position position="149"/>
    </location>
    <ligand>
        <name>[4Fe-4S] cluster</name>
        <dbReference type="ChEBI" id="CHEBI:49883"/>
        <label>3</label>
    </ligand>
</feature>
<comment type="cofactor">
    <cofactor evidence="6">
        <name>[4Fe-4S] cluster</name>
        <dbReference type="ChEBI" id="CHEBI:49883"/>
    </cofactor>
</comment>
<dbReference type="PROSITE" id="PS00198">
    <property type="entry name" value="4FE4S_FER_1"/>
    <property type="match status" value="2"/>
</dbReference>
<dbReference type="CDD" id="cd10564">
    <property type="entry name" value="NapF_like"/>
    <property type="match status" value="1"/>
</dbReference>
<feature type="binding site" evidence="6">
    <location>
        <position position="139"/>
    </location>
    <ligand>
        <name>[4Fe-4S] cluster</name>
        <dbReference type="ChEBI" id="CHEBI:49883"/>
        <label>3</label>
    </ligand>
</feature>
<sequence>MRQSDNNKRRQFFRSLGGQGPIRRPPWTADDFTDRCVRCAACIDACPERVLFHGGGGYPEIRFTDAGCTLCGACVDVCDASVFDTGRQAFPWRARIESNCLALANVHCQSCQDACQWRAITFVPQLGHAPAPRLATDACTGCGACQAQCPNHAITLTSEEMVHAD</sequence>
<evidence type="ECO:0000256" key="1">
    <source>
        <dbReference type="ARBA" id="ARBA00022485"/>
    </source>
</evidence>
<proteinExistence type="inferred from homology"/>
<feature type="binding site" evidence="6">
    <location>
        <position position="42"/>
    </location>
    <ligand>
        <name>[4Fe-4S] cluster</name>
        <dbReference type="ChEBI" id="CHEBI:49883"/>
        <label>1</label>
    </ligand>
</feature>
<feature type="binding site" evidence="6">
    <location>
        <position position="74"/>
    </location>
    <ligand>
        <name>[4Fe-4S] cluster</name>
        <dbReference type="ChEBI" id="CHEBI:49883"/>
        <label>2</label>
    </ligand>
</feature>
<comment type="caution">
    <text evidence="8">The sequence shown here is derived from an EMBL/GenBank/DDBJ whole genome shotgun (WGS) entry which is preliminary data.</text>
</comment>
<dbReference type="Pfam" id="PF12838">
    <property type="entry name" value="Fer4_7"/>
    <property type="match status" value="2"/>
</dbReference>
<feature type="domain" description="4Fe-4S ferredoxin-type" evidence="7">
    <location>
        <begin position="130"/>
        <end position="159"/>
    </location>
</feature>
<organism evidence="8 9">
    <name type="scientific">Billgrantia campisalis</name>
    <dbReference type="NCBI Taxonomy" id="74661"/>
    <lineage>
        <taxon>Bacteria</taxon>
        <taxon>Pseudomonadati</taxon>
        <taxon>Pseudomonadota</taxon>
        <taxon>Gammaproteobacteria</taxon>
        <taxon>Oceanospirillales</taxon>
        <taxon>Halomonadaceae</taxon>
        <taxon>Billgrantia</taxon>
    </lineage>
</organism>
<evidence type="ECO:0000313" key="8">
    <source>
        <dbReference type="EMBL" id="MCG6657289.1"/>
    </source>
</evidence>
<evidence type="ECO:0000256" key="5">
    <source>
        <dbReference type="ARBA" id="ARBA00023014"/>
    </source>
</evidence>
<dbReference type="InterPro" id="IPR017896">
    <property type="entry name" value="4Fe4S_Fe-S-bd"/>
</dbReference>
<protein>
    <recommendedName>
        <fullName evidence="6">Ferredoxin-type protein NapF</fullName>
    </recommendedName>
</protein>
<dbReference type="PROSITE" id="PS51379">
    <property type="entry name" value="4FE4S_FER_2"/>
    <property type="match status" value="3"/>
</dbReference>